<evidence type="ECO:0000313" key="5">
    <source>
        <dbReference type="EMBL" id="MBP0437578.1"/>
    </source>
</evidence>
<evidence type="ECO:0000256" key="2">
    <source>
        <dbReference type="PIRSR" id="PIRSR039026-1"/>
    </source>
</evidence>
<keyword evidence="3" id="KW-0479">Metal-binding</keyword>
<feature type="binding site" evidence="3">
    <location>
        <position position="243"/>
    </location>
    <ligand>
        <name>substrate</name>
    </ligand>
</feature>
<dbReference type="Proteomes" id="UP000666240">
    <property type="component" value="Unassembled WGS sequence"/>
</dbReference>
<dbReference type="InterPro" id="IPR026289">
    <property type="entry name" value="SBP_TakP-like"/>
</dbReference>
<feature type="binding site" evidence="3">
    <location>
        <position position="218"/>
    </location>
    <ligand>
        <name>Na(+)</name>
        <dbReference type="ChEBI" id="CHEBI:29101"/>
    </ligand>
</feature>
<dbReference type="GO" id="GO:0031317">
    <property type="term" value="C:tripartite ATP-independent periplasmic transporter complex"/>
    <property type="evidence" value="ECO:0007669"/>
    <property type="project" value="InterPro"/>
</dbReference>
<feature type="binding site" evidence="3">
    <location>
        <position position="217"/>
    </location>
    <ligand>
        <name>substrate</name>
    </ligand>
</feature>
<dbReference type="SUPFAM" id="SSF53850">
    <property type="entry name" value="Periplasmic binding protein-like II"/>
    <property type="match status" value="1"/>
</dbReference>
<organism evidence="5 6">
    <name type="scientific">Tianweitania sediminis</name>
    <dbReference type="NCBI Taxonomy" id="1502156"/>
    <lineage>
        <taxon>Bacteria</taxon>
        <taxon>Pseudomonadati</taxon>
        <taxon>Pseudomonadota</taxon>
        <taxon>Alphaproteobacteria</taxon>
        <taxon>Hyphomicrobiales</taxon>
        <taxon>Phyllobacteriaceae</taxon>
        <taxon>Tianweitania</taxon>
    </lineage>
</organism>
<dbReference type="PIRSF" id="PIRSF039026">
    <property type="entry name" value="SiaP"/>
    <property type="match status" value="1"/>
</dbReference>
<proteinExistence type="predicted"/>
<feature type="chain" id="PRO_5035216561" evidence="4">
    <location>
        <begin position="25"/>
        <end position="373"/>
    </location>
</feature>
<sequence length="373" mass="41022">MDRRSFFRTAGQASAGAAAATVLAAPAIAQSQPKISWRLTSAYPKSLDTLYGISEQLSKRVSEATDGNFTIQPFAAGEIVGALQATDAVTAGTVECAHTLSSFSIGKDPAFAFDTSLPFGLNTRQHISWLYYGGGRELVNEFMDEYNIHAIPAGNTGAQMGGWFRKEIKSLDDLQGLKMRIAGLGGTIMSRLGVVPQVIGGGDIYPSLERGTIDAAEFSGPYDDEKLGFQKVAPFYYYPGWWEGTANVMLAINKDKWNELPKQYQALVEAASSETMSHCVAKYDARNPEALYRLVANGAQLRPFPQDVLQAALTESRKLYDEYAASNPKFKKFYDSWLPFSQKQQVWWRVAEIPFDSFASASAGQQQQQQPQQ</sequence>
<gene>
    <name evidence="5" type="ORF">J5Y06_02780</name>
</gene>
<evidence type="ECO:0000313" key="6">
    <source>
        <dbReference type="Proteomes" id="UP000666240"/>
    </source>
</evidence>
<comment type="caution">
    <text evidence="5">The sequence shown here is derived from an EMBL/GenBank/DDBJ whole genome shotgun (WGS) entry which is preliminary data.</text>
</comment>
<feature type="binding site" evidence="2">
    <location>
        <position position="159"/>
    </location>
    <ligand>
        <name>substrate</name>
    </ligand>
</feature>
<keyword evidence="6" id="KW-1185">Reference proteome</keyword>
<dbReference type="CDD" id="cd13682">
    <property type="entry name" value="PBP2_TRAP_alpha-ketoacid"/>
    <property type="match status" value="1"/>
</dbReference>
<reference evidence="5" key="1">
    <citation type="submission" date="2021-03" db="EMBL/GenBank/DDBJ databases">
        <title>Genome sequencing and assembly of Tianweitania sediminis.</title>
        <authorList>
            <person name="Chhetri G."/>
        </authorList>
    </citation>
    <scope>NUCLEOTIDE SEQUENCE</scope>
    <source>
        <strain evidence="5">Z8</strain>
    </source>
</reference>
<dbReference type="PANTHER" id="PTHR33376">
    <property type="match status" value="1"/>
</dbReference>
<dbReference type="EMBL" id="JAGIYY010000001">
    <property type="protein sequence ID" value="MBP0437578.1"/>
    <property type="molecule type" value="Genomic_DNA"/>
</dbReference>
<dbReference type="RefSeq" id="WP_209333574.1">
    <property type="nucleotide sequence ID" value="NZ_JAGIYY010000001.1"/>
</dbReference>
<dbReference type="GO" id="GO:0055085">
    <property type="term" value="P:transmembrane transport"/>
    <property type="evidence" value="ECO:0007669"/>
    <property type="project" value="InterPro"/>
</dbReference>
<dbReference type="InterPro" id="IPR006311">
    <property type="entry name" value="TAT_signal"/>
</dbReference>
<dbReference type="InterPro" id="IPR038404">
    <property type="entry name" value="TRAP_DctP_sf"/>
</dbReference>
<keyword evidence="1 4" id="KW-0732">Signal</keyword>
<feature type="signal peptide" evidence="4">
    <location>
        <begin position="1"/>
        <end position="24"/>
    </location>
</feature>
<protein>
    <submittedName>
        <fullName evidence="5">TRAP transporter substrate-binding protein</fullName>
    </submittedName>
</protein>
<dbReference type="GO" id="GO:0046872">
    <property type="term" value="F:metal ion binding"/>
    <property type="evidence" value="ECO:0007669"/>
    <property type="project" value="UniProtKB-KW"/>
</dbReference>
<evidence type="ECO:0000256" key="3">
    <source>
        <dbReference type="PIRSR" id="PIRSR039026-2"/>
    </source>
</evidence>
<name>A0A8J7QZB1_9HYPH</name>
<evidence type="ECO:0000256" key="1">
    <source>
        <dbReference type="ARBA" id="ARBA00022729"/>
    </source>
</evidence>
<dbReference type="GO" id="GO:0043177">
    <property type="term" value="F:organic acid binding"/>
    <property type="evidence" value="ECO:0007669"/>
    <property type="project" value="InterPro"/>
</dbReference>
<accession>A0A8J7QZB1</accession>
<dbReference type="PROSITE" id="PS51318">
    <property type="entry name" value="TAT"/>
    <property type="match status" value="1"/>
</dbReference>
<dbReference type="PANTHER" id="PTHR33376:SF5">
    <property type="entry name" value="EXTRACYTOPLASMIC SOLUTE RECEPTOR PROTEIN"/>
    <property type="match status" value="1"/>
</dbReference>
<dbReference type="NCBIfam" id="NF037995">
    <property type="entry name" value="TRAP_S1"/>
    <property type="match status" value="1"/>
</dbReference>
<dbReference type="Pfam" id="PF03480">
    <property type="entry name" value="DctP"/>
    <property type="match status" value="1"/>
</dbReference>
<dbReference type="Gene3D" id="3.40.190.10">
    <property type="entry name" value="Periplasmic binding protein-like II"/>
    <property type="match status" value="1"/>
</dbReference>
<dbReference type="InterPro" id="IPR041722">
    <property type="entry name" value="TakP/all3028"/>
</dbReference>
<dbReference type="InterPro" id="IPR018389">
    <property type="entry name" value="DctP_fam"/>
</dbReference>
<dbReference type="GO" id="GO:0015849">
    <property type="term" value="P:organic acid transport"/>
    <property type="evidence" value="ECO:0007669"/>
    <property type="project" value="InterPro"/>
</dbReference>
<feature type="binding site" evidence="2">
    <location>
        <position position="180"/>
    </location>
    <ligand>
        <name>substrate</name>
    </ligand>
</feature>
<dbReference type="AlphaFoldDB" id="A0A8J7QZB1"/>
<dbReference type="Gene3D" id="3.40.190.170">
    <property type="entry name" value="Bacterial extracellular solute-binding protein, family 7"/>
    <property type="match status" value="1"/>
</dbReference>
<evidence type="ECO:0000256" key="4">
    <source>
        <dbReference type="SAM" id="SignalP"/>
    </source>
</evidence>